<feature type="compositionally biased region" description="Polar residues" evidence="1">
    <location>
        <begin position="32"/>
        <end position="52"/>
    </location>
</feature>
<keyword evidence="2" id="KW-0472">Membrane</keyword>
<dbReference type="InterPro" id="IPR032710">
    <property type="entry name" value="NTF2-like_dom_sf"/>
</dbReference>
<evidence type="ECO:0000313" key="3">
    <source>
        <dbReference type="EMBL" id="GHO96240.1"/>
    </source>
</evidence>
<comment type="caution">
    <text evidence="3">The sequence shown here is derived from an EMBL/GenBank/DDBJ whole genome shotgun (WGS) entry which is preliminary data.</text>
</comment>
<feature type="region of interest" description="Disordered" evidence="1">
    <location>
        <begin position="32"/>
        <end position="74"/>
    </location>
</feature>
<evidence type="ECO:0000313" key="4">
    <source>
        <dbReference type="Proteomes" id="UP000597444"/>
    </source>
</evidence>
<dbReference type="SUPFAM" id="SSF54427">
    <property type="entry name" value="NTF2-like"/>
    <property type="match status" value="1"/>
</dbReference>
<accession>A0A8J3ISR6</accession>
<evidence type="ECO:0000256" key="1">
    <source>
        <dbReference type="SAM" id="MobiDB-lite"/>
    </source>
</evidence>
<keyword evidence="4" id="KW-1185">Reference proteome</keyword>
<reference evidence="3" key="1">
    <citation type="submission" date="2020-10" db="EMBL/GenBank/DDBJ databases">
        <title>Taxonomic study of unclassified bacteria belonging to the class Ktedonobacteria.</title>
        <authorList>
            <person name="Yabe S."/>
            <person name="Wang C.M."/>
            <person name="Zheng Y."/>
            <person name="Sakai Y."/>
            <person name="Cavaletti L."/>
            <person name="Monciardini P."/>
            <person name="Donadio S."/>
        </authorList>
    </citation>
    <scope>NUCLEOTIDE SEQUENCE</scope>
    <source>
        <strain evidence="3">ID150040</strain>
    </source>
</reference>
<evidence type="ECO:0000256" key="2">
    <source>
        <dbReference type="SAM" id="Phobius"/>
    </source>
</evidence>
<proteinExistence type="predicted"/>
<keyword evidence="2" id="KW-1133">Transmembrane helix</keyword>
<gene>
    <name evidence="3" type="ORF">KSF_062880</name>
</gene>
<keyword evidence="2" id="KW-0812">Transmembrane</keyword>
<dbReference type="Proteomes" id="UP000597444">
    <property type="component" value="Unassembled WGS sequence"/>
</dbReference>
<dbReference type="EMBL" id="BNJK01000001">
    <property type="protein sequence ID" value="GHO96240.1"/>
    <property type="molecule type" value="Genomic_DNA"/>
</dbReference>
<name>A0A8J3ISR6_9CHLR</name>
<dbReference type="RefSeq" id="WP_220206880.1">
    <property type="nucleotide sequence ID" value="NZ_BNJK01000001.1"/>
</dbReference>
<protein>
    <recommendedName>
        <fullName evidence="5">Zinc-ribbon domain-containing protein</fullName>
    </recommendedName>
</protein>
<evidence type="ECO:0008006" key="5">
    <source>
        <dbReference type="Google" id="ProtNLM"/>
    </source>
</evidence>
<sequence length="309" mass="32886">MSFCGQCGNLLAPNAKKCPRCGATVPNDASTVQAQSENLSSAEEDYATQQSVDSRETEWMASGDQNAKSTAGPADWEQTIPPHAAAGSFYPPSYNMPAENHPIGVSPSFMPGGETYPDPTPSPDYPMNYPESSYHTPAPPAPTKKSSTALTLAIIAFVFAAALTATLLAMKPGTLDRLLGHIATPTVTAITPTPSPTAAKTPEQQAQAVIEQYFNYINQKNYQAAYNLWTPSPSSYQSFVNGFAHTKHDDIQTGSITQQNDGTVQVPIVITALTDKDTKDTFSGYYVVGQQPDGSWKITGAKINPGASS</sequence>
<feature type="transmembrane region" description="Helical" evidence="2">
    <location>
        <begin position="149"/>
        <end position="170"/>
    </location>
</feature>
<organism evidence="3 4">
    <name type="scientific">Reticulibacter mediterranei</name>
    <dbReference type="NCBI Taxonomy" id="2778369"/>
    <lineage>
        <taxon>Bacteria</taxon>
        <taxon>Bacillati</taxon>
        <taxon>Chloroflexota</taxon>
        <taxon>Ktedonobacteria</taxon>
        <taxon>Ktedonobacterales</taxon>
        <taxon>Reticulibacteraceae</taxon>
        <taxon>Reticulibacter</taxon>
    </lineage>
</organism>
<dbReference type="AlphaFoldDB" id="A0A8J3ISR6"/>